<feature type="transmembrane region" description="Helical" evidence="15">
    <location>
        <begin position="374"/>
        <end position="393"/>
    </location>
</feature>
<evidence type="ECO:0000256" key="4">
    <source>
        <dbReference type="ARBA" id="ARBA00022475"/>
    </source>
</evidence>
<feature type="transmembrane region" description="Helical" evidence="15">
    <location>
        <begin position="1663"/>
        <end position="1684"/>
    </location>
</feature>
<keyword evidence="9 15" id="KW-1133">Transmembrane helix</keyword>
<dbReference type="Pfam" id="PF02364">
    <property type="entry name" value="Glucan_synthase"/>
    <property type="match status" value="1"/>
</dbReference>
<evidence type="ECO:0000256" key="2">
    <source>
        <dbReference type="ARBA" id="ARBA00009040"/>
    </source>
</evidence>
<dbReference type="Pfam" id="PF25968">
    <property type="entry name" value="CALS1"/>
    <property type="match status" value="1"/>
</dbReference>
<evidence type="ECO:0000256" key="11">
    <source>
        <dbReference type="ARBA" id="ARBA00023316"/>
    </source>
</evidence>
<feature type="transmembrane region" description="Helical" evidence="15">
    <location>
        <begin position="1601"/>
        <end position="1621"/>
    </location>
</feature>
<keyword evidence="6" id="KW-0808">Transferase</keyword>
<evidence type="ECO:0000256" key="9">
    <source>
        <dbReference type="ARBA" id="ARBA00022989"/>
    </source>
</evidence>
<dbReference type="EC" id="2.4.1.34" evidence="3"/>
<comment type="similarity">
    <text evidence="2">Belongs to the glycosyltransferase 48 family.</text>
</comment>
<dbReference type="GO" id="GO:0071555">
    <property type="term" value="P:cell wall organization"/>
    <property type="evidence" value="ECO:0007669"/>
    <property type="project" value="UniProtKB-KW"/>
</dbReference>
<feature type="transmembrane region" description="Helical" evidence="15">
    <location>
        <begin position="527"/>
        <end position="544"/>
    </location>
</feature>
<evidence type="ECO:0000256" key="6">
    <source>
        <dbReference type="ARBA" id="ARBA00022679"/>
    </source>
</evidence>
<feature type="transmembrane region" description="Helical" evidence="15">
    <location>
        <begin position="1493"/>
        <end position="1515"/>
    </location>
</feature>
<dbReference type="GO" id="GO:0008360">
    <property type="term" value="P:regulation of cell shape"/>
    <property type="evidence" value="ECO:0007669"/>
    <property type="project" value="UniProtKB-KW"/>
</dbReference>
<feature type="domain" description="1,3-beta-glucan synthase component FKS1-like" evidence="16">
    <location>
        <begin position="149"/>
        <end position="265"/>
    </location>
</feature>
<evidence type="ECO:0000256" key="15">
    <source>
        <dbReference type="SAM" id="Phobius"/>
    </source>
</evidence>
<dbReference type="SMART" id="SM01205">
    <property type="entry name" value="FKS1_dom1"/>
    <property type="match status" value="1"/>
</dbReference>
<feature type="transmembrane region" description="Helical" evidence="15">
    <location>
        <begin position="1324"/>
        <end position="1347"/>
    </location>
</feature>
<feature type="region of interest" description="Disordered" evidence="14">
    <location>
        <begin position="1"/>
        <end position="23"/>
    </location>
</feature>
<comment type="catalytic activity">
    <reaction evidence="13">
        <text>[(1-&gt;3)-beta-D-glucosyl](n) + UDP-alpha-D-glucose = [(1-&gt;3)-beta-D-glucosyl](n+1) + UDP + H(+)</text>
        <dbReference type="Rhea" id="RHEA:21476"/>
        <dbReference type="Rhea" id="RHEA-COMP:11146"/>
        <dbReference type="Rhea" id="RHEA-COMP:14303"/>
        <dbReference type="ChEBI" id="CHEBI:15378"/>
        <dbReference type="ChEBI" id="CHEBI:37671"/>
        <dbReference type="ChEBI" id="CHEBI:58223"/>
        <dbReference type="ChEBI" id="CHEBI:58885"/>
        <dbReference type="EC" id="2.4.1.34"/>
    </reaction>
</comment>
<dbReference type="GO" id="GO:0000148">
    <property type="term" value="C:1,3-beta-D-glucan synthase complex"/>
    <property type="evidence" value="ECO:0007669"/>
    <property type="project" value="InterPro"/>
</dbReference>
<protein>
    <recommendedName>
        <fullName evidence="12">1,3-beta-glucan synthase</fullName>
        <ecNumber evidence="3">2.4.1.34</ecNumber>
    </recommendedName>
    <alternativeName>
        <fullName evidence="12">1,3-beta-glucan synthase</fullName>
    </alternativeName>
</protein>
<gene>
    <name evidence="17" type="ORF">LSALG_LOCUS15473</name>
</gene>
<evidence type="ECO:0000256" key="13">
    <source>
        <dbReference type="ARBA" id="ARBA00047777"/>
    </source>
</evidence>
<keyword evidence="4" id="KW-1003">Cell membrane</keyword>
<dbReference type="InterPro" id="IPR058851">
    <property type="entry name" value="CALS1_helical"/>
</dbReference>
<keyword evidence="5" id="KW-0328">Glycosyltransferase</keyword>
<comment type="subcellular location">
    <subcellularLocation>
        <location evidence="1">Cell membrane</location>
        <topology evidence="1">Multi-pass membrane protein</topology>
    </subcellularLocation>
</comment>
<feature type="transmembrane region" description="Helical" evidence="15">
    <location>
        <begin position="413"/>
        <end position="438"/>
    </location>
</feature>
<evidence type="ECO:0000256" key="5">
    <source>
        <dbReference type="ARBA" id="ARBA00022676"/>
    </source>
</evidence>
<dbReference type="PANTHER" id="PTHR12741">
    <property type="entry name" value="LYST-INTERACTING PROTEIN LIP5 DOPAMINE RESPONSIVE PROTEIN DRG-1"/>
    <property type="match status" value="1"/>
</dbReference>
<keyword evidence="7 15" id="KW-0812">Transmembrane</keyword>
<accession>A0AA35YK47</accession>
<dbReference type="InterPro" id="IPR003440">
    <property type="entry name" value="Glyco_trans_48_dom"/>
</dbReference>
<dbReference type="EMBL" id="OX465079">
    <property type="protein sequence ID" value="CAI9275445.1"/>
    <property type="molecule type" value="Genomic_DNA"/>
</dbReference>
<evidence type="ECO:0000256" key="10">
    <source>
        <dbReference type="ARBA" id="ARBA00023136"/>
    </source>
</evidence>
<reference evidence="17" key="1">
    <citation type="submission" date="2023-04" db="EMBL/GenBank/DDBJ databases">
        <authorList>
            <person name="Vijverberg K."/>
            <person name="Xiong W."/>
            <person name="Schranz E."/>
        </authorList>
    </citation>
    <scope>NUCLEOTIDE SEQUENCE</scope>
</reference>
<organism evidence="17 18">
    <name type="scientific">Lactuca saligna</name>
    <name type="common">Willowleaf lettuce</name>
    <dbReference type="NCBI Taxonomy" id="75948"/>
    <lineage>
        <taxon>Eukaryota</taxon>
        <taxon>Viridiplantae</taxon>
        <taxon>Streptophyta</taxon>
        <taxon>Embryophyta</taxon>
        <taxon>Tracheophyta</taxon>
        <taxon>Spermatophyta</taxon>
        <taxon>Magnoliopsida</taxon>
        <taxon>eudicotyledons</taxon>
        <taxon>Gunneridae</taxon>
        <taxon>Pentapetalae</taxon>
        <taxon>asterids</taxon>
        <taxon>campanulids</taxon>
        <taxon>Asterales</taxon>
        <taxon>Asteraceae</taxon>
        <taxon>Cichorioideae</taxon>
        <taxon>Cichorieae</taxon>
        <taxon>Lactucinae</taxon>
        <taxon>Lactuca</taxon>
    </lineage>
</organism>
<feature type="transmembrane region" description="Helical" evidence="15">
    <location>
        <begin position="1633"/>
        <end position="1656"/>
    </location>
</feature>
<dbReference type="PANTHER" id="PTHR12741:SF98">
    <property type="entry name" value="1,3-BETA-GLUCAN SYNTHASE"/>
    <property type="match status" value="1"/>
</dbReference>
<evidence type="ECO:0000256" key="1">
    <source>
        <dbReference type="ARBA" id="ARBA00004651"/>
    </source>
</evidence>
<evidence type="ECO:0000256" key="7">
    <source>
        <dbReference type="ARBA" id="ARBA00022692"/>
    </source>
</evidence>
<evidence type="ECO:0000256" key="12">
    <source>
        <dbReference type="ARBA" id="ARBA00032165"/>
    </source>
</evidence>
<keyword evidence="10 15" id="KW-0472">Membrane</keyword>
<evidence type="ECO:0000256" key="3">
    <source>
        <dbReference type="ARBA" id="ARBA00012589"/>
    </source>
</evidence>
<feature type="transmembrane region" description="Helical" evidence="15">
    <location>
        <begin position="480"/>
        <end position="496"/>
    </location>
</feature>
<dbReference type="InterPro" id="IPR026899">
    <property type="entry name" value="FKS1-like_dom1"/>
</dbReference>
<dbReference type="GO" id="GO:0006075">
    <property type="term" value="P:(1-&gt;3)-beta-D-glucan biosynthetic process"/>
    <property type="evidence" value="ECO:0007669"/>
    <property type="project" value="InterPro"/>
</dbReference>
<evidence type="ECO:0000313" key="18">
    <source>
        <dbReference type="Proteomes" id="UP001177003"/>
    </source>
</evidence>
<dbReference type="GO" id="GO:0005886">
    <property type="term" value="C:plasma membrane"/>
    <property type="evidence" value="ECO:0007669"/>
    <property type="project" value="UniProtKB-SubCell"/>
</dbReference>
<keyword evidence="18" id="KW-1185">Reference proteome</keyword>
<evidence type="ECO:0000256" key="8">
    <source>
        <dbReference type="ARBA" id="ARBA00022960"/>
    </source>
</evidence>
<dbReference type="Pfam" id="PF14288">
    <property type="entry name" value="FKS1_dom1"/>
    <property type="match status" value="1"/>
</dbReference>
<dbReference type="GO" id="GO:0003843">
    <property type="term" value="F:1,3-beta-D-glucan synthase activity"/>
    <property type="evidence" value="ECO:0007669"/>
    <property type="project" value="UniProtKB-EC"/>
</dbReference>
<evidence type="ECO:0000256" key="14">
    <source>
        <dbReference type="SAM" id="MobiDB-lite"/>
    </source>
</evidence>
<dbReference type="Proteomes" id="UP001177003">
    <property type="component" value="Chromosome 3"/>
</dbReference>
<feature type="transmembrane region" description="Helical" evidence="15">
    <location>
        <begin position="1468"/>
        <end position="1487"/>
    </location>
</feature>
<proteinExistence type="inferred from homology"/>
<name>A0AA35YK47_LACSI</name>
<keyword evidence="11" id="KW-0961">Cell wall biogenesis/degradation</keyword>
<feature type="transmembrane region" description="Helical" evidence="15">
    <location>
        <begin position="1704"/>
        <end position="1722"/>
    </location>
</feature>
<evidence type="ECO:0000259" key="16">
    <source>
        <dbReference type="SMART" id="SM01205"/>
    </source>
</evidence>
<sequence>MTRTQRRPPSNRSPDTHPISDETTYNIIPLNNLQADHPSLRFPEVHAAIAALKAGDPDLPIPPYIQLQSNYDLLDWLGALFGFQHHNVLNQREHLVLHLANAQMRLQPLQDNILTLDPAVLSGFRVDLLRNYTHWCSFLGHNSCIQGTSRDLLYVALYLLIWGEAANLRFMPECICYIFHHMAEEMNKILVGSIDTNTGRLVLPTVSGENAFLNCIVKPIYCTVKAEVANSNNGTEPHLNWRNYDDINEYFWSRRCFENLKWPMEPGSDFFVTNRKRKRVGKMGFIEQRSFLNLLRCFDRLWTMLFLYLQAAIIVAWKDPNVLPWQSLKDKDVQEKLLSVFITWSSMRFLRALLDVMMQYKLVSREALWLGARMALKIIVSIVWIVVFATLFARIWSQKKKDLGVSDNYIKEVVIFITAALVFILPQVLAQVLFFLPVPSCLTQTTNWRIFYLITWWFQTKAFVGRGLREGWMDRMKYCMFWVVVLATKFYFSYFLQIKPMIQPTKDLLHHHSKVTSGWQHLFCKSNRFVVSLIWLPVVLIYLMDLQIWYSIYSSFVGAGVGLFSNLGEIRYMQQLRLRFQFFAGAIRYNLMPVEELVATSHLNIQSLWSMARDRVHQWCLRWCCLGIPLKKIESNQVQAYKFAAIWNEIVLNFRKEDIVSDEEVELLEMPQDTHNGSSVRIRWPCFLLYKELYLAVCQAKELGDAGDERLWHKIGKNVYRRCTVLETYDSVKNLLLKSILAERTQELSILENLFEEIDNSITNHKFTNTFNMSALPIIQEKLITLVDLLIIKSAEKDVKKVVSTLRGLYVFVVRDFFKPKGTMEKLKQDGLDPDSLFQNAVRLPNPNDDNFFRRARRLHSILTSPNILNNIPVNMEARRRLAFFSNSLFMNMPHAPRVEKMMAFSVLTPYYNEDVVYKKEQLLTENEDGVSILYYLKTVYADEWANFLQRMSPEELVTEEQLWTKNPNDLRLWASYRGQTLARTVRGMMNNYRVLQELNSLDAVSEKDIGEGATKFIHSRRPRLRHILQENLDDDTLTRGHKSGMELMKYTYVIACQMYGTQKAQRDPRAEDILYLMKENEALRVAFVDEVSTKHGMEYYSVLVKYDWNLEKEVEIYRVRLPGPLKLGEGKPENQNHALIFTRGDAVQTIDMNQDNYYEDALKMRNLLEEFKVTYGVHKPQILGVREHVFTGSVSSLAWFMSAQETSFVTLGQRVLANPLKIRFHYGHPDVFDRFWFLTRGGISKASRPINLSEDIFAGFNCTLRGGNVTHHEYIQVGKGRDVGLNQVSMFEAKVASGNGEQLLSRDVYRLGHMLDFFRMLSFFYTTVGFFFNTMMVTLAVYAFLWGQLYLALTGMENVVEGNSSTTNALTTVLNQQFLVQLGLLSVLPMIFENTLEFGFLTALWDFIIMQLQLSSVFYTFSVGTRSHYFGRTILHGGAKYRATGRGFVVHHTSFADNYRLYARSHFIKAIELGLILIVYVVYSPVTKGTLAYTALTLSSWFLVVSWIMAPFVFNPSGFDWLKTVNDYYDFMNWIQFRGIVFENPEQSWEKWWYEEQDHLRTTGVYGKCLEIILDLRFFYFQYGMVYKLGIAAGSKKIDAYLLSWIYMVVVLVAHLIIVYHCKKYSAREHTYYRLIQFAVSVLGILIIIVLMVFTQFKLLDLLTSLLVFLPTGWGVLLIAQLFRTILEKAKLWETVVSIARMYDMMFGMIVLAPVAALSWFPGSQSMQTRILFNEAFSRGLGYAKWLLKGKPKLKQRFQD</sequence>
<keyword evidence="8" id="KW-0133">Cell shape</keyword>
<evidence type="ECO:0000313" key="17">
    <source>
        <dbReference type="EMBL" id="CAI9275445.1"/>
    </source>
</evidence>